<gene>
    <name evidence="2" type="ORF">CSOL1703_00012661</name>
</gene>
<evidence type="ECO:0000313" key="2">
    <source>
        <dbReference type="EMBL" id="CAH0046028.1"/>
    </source>
</evidence>
<dbReference type="Proteomes" id="UP000775872">
    <property type="component" value="Unassembled WGS sequence"/>
</dbReference>
<sequence length="173" mass="18289">MTTRQPSATGPPTSAAQNTPPASPAIYFSTEGSAESLEKVEVVLKLSSTPPPQLSHSPVYFAEKDGEEDGGFAHNLLPSDSFLLRISGADPSVVQDAAMNALCGPYESDGDEEISRPRDNNEVPSGGRSLEALAQSWFKCFEDVGGVSKRKCEGDGDGDDKGASNAAKRRRNT</sequence>
<accession>A0A9N9W6Q3</accession>
<protein>
    <submittedName>
        <fullName evidence="2">Uncharacterized protein</fullName>
    </submittedName>
</protein>
<feature type="region of interest" description="Disordered" evidence="1">
    <location>
        <begin position="104"/>
        <end position="128"/>
    </location>
</feature>
<proteinExistence type="predicted"/>
<name>A0A9N9W6Q3_9HYPO</name>
<comment type="caution">
    <text evidence="2">The sequence shown here is derived from an EMBL/GenBank/DDBJ whole genome shotgun (WGS) entry which is preliminary data.</text>
</comment>
<feature type="compositionally biased region" description="Basic and acidic residues" evidence="1">
    <location>
        <begin position="150"/>
        <end position="162"/>
    </location>
</feature>
<feature type="compositionally biased region" description="Polar residues" evidence="1">
    <location>
        <begin position="1"/>
        <end position="20"/>
    </location>
</feature>
<keyword evidence="3" id="KW-1185">Reference proteome</keyword>
<feature type="region of interest" description="Disordered" evidence="1">
    <location>
        <begin position="148"/>
        <end position="173"/>
    </location>
</feature>
<reference evidence="3" key="1">
    <citation type="submission" date="2019-06" db="EMBL/GenBank/DDBJ databases">
        <authorList>
            <person name="Broberg M."/>
        </authorList>
    </citation>
    <scope>NUCLEOTIDE SEQUENCE [LARGE SCALE GENOMIC DNA]</scope>
</reference>
<dbReference type="EMBL" id="CABFOC020000013">
    <property type="protein sequence ID" value="CAH0046028.1"/>
    <property type="molecule type" value="Genomic_DNA"/>
</dbReference>
<organism evidence="2 3">
    <name type="scientific">Clonostachys solani</name>
    <dbReference type="NCBI Taxonomy" id="160281"/>
    <lineage>
        <taxon>Eukaryota</taxon>
        <taxon>Fungi</taxon>
        <taxon>Dikarya</taxon>
        <taxon>Ascomycota</taxon>
        <taxon>Pezizomycotina</taxon>
        <taxon>Sordariomycetes</taxon>
        <taxon>Hypocreomycetidae</taxon>
        <taxon>Hypocreales</taxon>
        <taxon>Bionectriaceae</taxon>
        <taxon>Clonostachys</taxon>
    </lineage>
</organism>
<reference evidence="2 3" key="2">
    <citation type="submission" date="2021-10" db="EMBL/GenBank/DDBJ databases">
        <authorList>
            <person name="Piombo E."/>
        </authorList>
    </citation>
    <scope>NUCLEOTIDE SEQUENCE [LARGE SCALE GENOMIC DNA]</scope>
</reference>
<evidence type="ECO:0000313" key="3">
    <source>
        <dbReference type="Proteomes" id="UP000775872"/>
    </source>
</evidence>
<feature type="region of interest" description="Disordered" evidence="1">
    <location>
        <begin position="1"/>
        <end position="27"/>
    </location>
</feature>
<dbReference type="AlphaFoldDB" id="A0A9N9W6Q3"/>
<evidence type="ECO:0000256" key="1">
    <source>
        <dbReference type="SAM" id="MobiDB-lite"/>
    </source>
</evidence>